<evidence type="ECO:0000256" key="1">
    <source>
        <dbReference type="ARBA" id="ARBA00022908"/>
    </source>
</evidence>
<dbReference type="SUPFAM" id="SSF56349">
    <property type="entry name" value="DNA breaking-rejoining enzymes"/>
    <property type="match status" value="1"/>
</dbReference>
<proteinExistence type="predicted"/>
<dbReference type="GO" id="GO:0015074">
    <property type="term" value="P:DNA integration"/>
    <property type="evidence" value="ECO:0007669"/>
    <property type="project" value="UniProtKB-KW"/>
</dbReference>
<sequence>MPTYRQRGTTWRAELYKDGRRESATFPTKRQAVAWATQREQELAGARLPEHTLAEALRRFGSEVSRGRKGERWELARLGLLERDPLAGRVLELIRKTDIAELRDRRLQSVSKATVRREMNLLISVLEQCAGEWGWLRANPARGVKRPPSPPPRRRRITSDEIERVTLALGLTDLECETAGQRTALAFLFALETAMRAGEILGLTWADVGTRTAKLPDTKNGDARVVPLSARARELLQALPRLEDRPCFDLLSGTRDALFRRAVVAAEIQNLHFHDSRAEAIWRLSKKLDVMELARMIGHRDIRSLMHYYEADPEELADRL</sequence>
<accession>A0A4Q8L4Y2</accession>
<dbReference type="CDD" id="cd00796">
    <property type="entry name" value="INT_Rci_Hp1_C"/>
    <property type="match status" value="1"/>
</dbReference>
<keyword evidence="2" id="KW-0238">DNA-binding</keyword>
<evidence type="ECO:0000259" key="4">
    <source>
        <dbReference type="PROSITE" id="PS51898"/>
    </source>
</evidence>
<dbReference type="Proteomes" id="UP000292627">
    <property type="component" value="Unassembled WGS sequence"/>
</dbReference>
<dbReference type="InterPro" id="IPR002104">
    <property type="entry name" value="Integrase_catalytic"/>
</dbReference>
<dbReference type="EMBL" id="SHMC01000012">
    <property type="protein sequence ID" value="TAA20015.1"/>
    <property type="molecule type" value="Genomic_DNA"/>
</dbReference>
<dbReference type="AlphaFoldDB" id="A0A4Q8L4Y2"/>
<evidence type="ECO:0000256" key="2">
    <source>
        <dbReference type="ARBA" id="ARBA00023125"/>
    </source>
</evidence>
<protein>
    <submittedName>
        <fullName evidence="5">Site-specific integrase</fullName>
    </submittedName>
</protein>
<dbReference type="Gene3D" id="1.10.443.10">
    <property type="entry name" value="Intergrase catalytic core"/>
    <property type="match status" value="1"/>
</dbReference>
<dbReference type="RefSeq" id="WP_130553153.1">
    <property type="nucleotide sequence ID" value="NZ_SHMC01000012.1"/>
</dbReference>
<dbReference type="PROSITE" id="PS51898">
    <property type="entry name" value="TYR_RECOMBINASE"/>
    <property type="match status" value="1"/>
</dbReference>
<evidence type="ECO:0000256" key="3">
    <source>
        <dbReference type="ARBA" id="ARBA00023172"/>
    </source>
</evidence>
<reference evidence="5 6" key="1">
    <citation type="submission" date="2019-02" db="EMBL/GenBank/DDBJ databases">
        <title>WGS of Pseudoxanthomonas species novum from clinical isolates.</title>
        <authorList>
            <person name="Bernier A.-M."/>
            <person name="Bernard K."/>
            <person name="Vachon A."/>
        </authorList>
    </citation>
    <scope>NUCLEOTIDE SEQUENCE [LARGE SCALE GENOMIC DNA]</scope>
    <source>
        <strain evidence="5 6">NML171200</strain>
    </source>
</reference>
<dbReference type="InterPro" id="IPR013762">
    <property type="entry name" value="Integrase-like_cat_sf"/>
</dbReference>
<comment type="caution">
    <text evidence="5">The sequence shown here is derived from an EMBL/GenBank/DDBJ whole genome shotgun (WGS) entry which is preliminary data.</text>
</comment>
<dbReference type="InterPro" id="IPR050090">
    <property type="entry name" value="Tyrosine_recombinase_XerCD"/>
</dbReference>
<keyword evidence="3" id="KW-0233">DNA recombination</keyword>
<organism evidence="5 6">
    <name type="scientific">Pseudoxanthomonas winnipegensis</name>
    <dbReference type="NCBI Taxonomy" id="2480810"/>
    <lineage>
        <taxon>Bacteria</taxon>
        <taxon>Pseudomonadati</taxon>
        <taxon>Pseudomonadota</taxon>
        <taxon>Gammaproteobacteria</taxon>
        <taxon>Lysobacterales</taxon>
        <taxon>Lysobacteraceae</taxon>
        <taxon>Pseudoxanthomonas</taxon>
    </lineage>
</organism>
<dbReference type="Gene3D" id="1.10.150.130">
    <property type="match status" value="1"/>
</dbReference>
<gene>
    <name evidence="5" type="ORF">EA660_19810</name>
</gene>
<dbReference type="PANTHER" id="PTHR30349:SF94">
    <property type="entry name" value="INTEGRASE_RECOMBINASE HI_1414-RELATED"/>
    <property type="match status" value="1"/>
</dbReference>
<dbReference type="InterPro" id="IPR011010">
    <property type="entry name" value="DNA_brk_join_enz"/>
</dbReference>
<feature type="domain" description="Tyr recombinase" evidence="4">
    <location>
        <begin position="152"/>
        <end position="320"/>
    </location>
</feature>
<evidence type="ECO:0000313" key="5">
    <source>
        <dbReference type="EMBL" id="TAA20015.1"/>
    </source>
</evidence>
<evidence type="ECO:0000313" key="6">
    <source>
        <dbReference type="Proteomes" id="UP000292627"/>
    </source>
</evidence>
<keyword evidence="1" id="KW-0229">DNA integration</keyword>
<dbReference type="Pfam" id="PF00589">
    <property type="entry name" value="Phage_integrase"/>
    <property type="match status" value="1"/>
</dbReference>
<dbReference type="PANTHER" id="PTHR30349">
    <property type="entry name" value="PHAGE INTEGRASE-RELATED"/>
    <property type="match status" value="1"/>
</dbReference>
<name>A0A4Q8L4Y2_9GAMM</name>
<dbReference type="GO" id="GO:0006310">
    <property type="term" value="P:DNA recombination"/>
    <property type="evidence" value="ECO:0007669"/>
    <property type="project" value="UniProtKB-KW"/>
</dbReference>
<dbReference type="GO" id="GO:0003677">
    <property type="term" value="F:DNA binding"/>
    <property type="evidence" value="ECO:0007669"/>
    <property type="project" value="UniProtKB-KW"/>
</dbReference>
<dbReference type="OrthoDB" id="9057547at2"/>
<dbReference type="InterPro" id="IPR010998">
    <property type="entry name" value="Integrase_recombinase_N"/>
</dbReference>